<dbReference type="AlphaFoldDB" id="A0A2J8B2B5"/>
<gene>
    <name evidence="3" type="ORF">B7R76_05000</name>
</gene>
<name>A0A2J8B2B5_9FIRM</name>
<dbReference type="EMBL" id="NBZD01000002">
    <property type="protein sequence ID" value="PNH18910.1"/>
    <property type="molecule type" value="Genomic_DNA"/>
</dbReference>
<sequence>MDSKNQKKNVEEWKQETQRREREERIAAMKTADGDKKPIKNRKTATSIIFPVIACVLIIAVLAWGTFALGLPQKFISPMKVGSRSVSALEYSYFYNSTYQQYLQYAKRGIIARGSNGQFDMNALTGIPEYENLTWGEYLDSVVQKQIQRLEILLAGAEAKGVTLSAQNKLKLDKQFDQLVKNYGNLNDVENELVKVYGRGVTVDGLRKIVGKIMLAEQYAVSLPDTIDVPASDVEKYYKEHESEFKQATYRNFVFALPEPSEEDKKAAPGVLQKKQAENMSKMKESVDMFKAAVKTEQDFINQAKKFAKEKDKAAYDDAKKTLRSNVPSSSIGNKQISDWLMAPERKTGDIEVFAGPNNYQVIYFLKADKDTNKYPAVGRILFSMKTDSEKKSAQDLEAKKKAQEALVATAEKVLPEIKDKDSLEAVGSKLAEDGENAKAYWIQQQTTAKLDQALAAWIDDPARKPGDKTVIKTEKGCEILFYGEKGTKEAWYVAAEQVIKSERLKEDIEKKANDAQYKVHISKIGMCFVDKLAKNTKTGAEIIEASKAAATAENNAKPSVMPSASAANPASDGAAKASSTAAGGNN</sequence>
<evidence type="ECO:0008006" key="5">
    <source>
        <dbReference type="Google" id="ProtNLM"/>
    </source>
</evidence>
<keyword evidence="2" id="KW-0812">Transmembrane</keyword>
<evidence type="ECO:0000256" key="1">
    <source>
        <dbReference type="SAM" id="MobiDB-lite"/>
    </source>
</evidence>
<keyword evidence="2" id="KW-0472">Membrane</keyword>
<organism evidence="3 4">
    <name type="scientific">Mageeibacillus indolicus</name>
    <dbReference type="NCBI Taxonomy" id="884684"/>
    <lineage>
        <taxon>Bacteria</taxon>
        <taxon>Bacillati</taxon>
        <taxon>Bacillota</taxon>
        <taxon>Clostridia</taxon>
        <taxon>Eubacteriales</taxon>
        <taxon>Oscillospiraceae</taxon>
        <taxon>Mageeibacillus</taxon>
    </lineage>
</organism>
<dbReference type="SUPFAM" id="SSF109998">
    <property type="entry name" value="Triger factor/SurA peptide-binding domain-like"/>
    <property type="match status" value="1"/>
</dbReference>
<protein>
    <recommendedName>
        <fullName evidence="5">PpiC domain-containing protein</fullName>
    </recommendedName>
</protein>
<keyword evidence="2" id="KW-1133">Transmembrane helix</keyword>
<evidence type="ECO:0000313" key="4">
    <source>
        <dbReference type="Proteomes" id="UP000236394"/>
    </source>
</evidence>
<feature type="transmembrane region" description="Helical" evidence="2">
    <location>
        <begin position="48"/>
        <end position="71"/>
    </location>
</feature>
<accession>A0A2J8B2B5</accession>
<feature type="region of interest" description="Disordered" evidence="1">
    <location>
        <begin position="1"/>
        <end position="38"/>
    </location>
</feature>
<dbReference type="RefSeq" id="WP_012994100.1">
    <property type="nucleotide sequence ID" value="NZ_NBZD01000002.1"/>
</dbReference>
<feature type="region of interest" description="Disordered" evidence="1">
    <location>
        <begin position="552"/>
        <end position="587"/>
    </location>
</feature>
<dbReference type="Proteomes" id="UP000236394">
    <property type="component" value="Unassembled WGS sequence"/>
</dbReference>
<evidence type="ECO:0000256" key="2">
    <source>
        <dbReference type="SAM" id="Phobius"/>
    </source>
</evidence>
<reference evidence="4" key="1">
    <citation type="submission" date="2017-04" db="EMBL/GenBank/DDBJ databases">
        <authorList>
            <person name="Bumgarner R.E."/>
            <person name="Fredricks D.N."/>
            <person name="Srinivasan S."/>
        </authorList>
    </citation>
    <scope>NUCLEOTIDE SEQUENCE [LARGE SCALE GENOMIC DNA]</scope>
    <source>
        <strain evidence="4">KA00405</strain>
    </source>
</reference>
<comment type="caution">
    <text evidence="3">The sequence shown here is derived from an EMBL/GenBank/DDBJ whole genome shotgun (WGS) entry which is preliminary data.</text>
</comment>
<dbReference type="InterPro" id="IPR027304">
    <property type="entry name" value="Trigger_fact/SurA_dom_sf"/>
</dbReference>
<proteinExistence type="predicted"/>
<dbReference type="OMA" id="KLMSAND"/>
<evidence type="ECO:0000313" key="3">
    <source>
        <dbReference type="EMBL" id="PNH18910.1"/>
    </source>
</evidence>